<protein>
    <recommendedName>
        <fullName evidence="7">Pilus assembly protein FimV</fullName>
    </recommendedName>
</protein>
<dbReference type="EMBL" id="CP071504">
    <property type="protein sequence ID" value="QSX28822.1"/>
    <property type="molecule type" value="Genomic_DNA"/>
</dbReference>
<evidence type="ECO:0000256" key="4">
    <source>
        <dbReference type="SAM" id="SignalP"/>
    </source>
</evidence>
<evidence type="ECO:0000256" key="1">
    <source>
        <dbReference type="SAM" id="Coils"/>
    </source>
</evidence>
<dbReference type="InterPro" id="IPR020011">
    <property type="entry name" value="FimV_C"/>
</dbReference>
<feature type="transmembrane region" description="Helical" evidence="3">
    <location>
        <begin position="268"/>
        <end position="289"/>
    </location>
</feature>
<evidence type="ECO:0000256" key="3">
    <source>
        <dbReference type="SAM" id="Phobius"/>
    </source>
</evidence>
<dbReference type="InterPro" id="IPR038440">
    <property type="entry name" value="FimV_C_sf"/>
</dbReference>
<accession>A0A974XI40</accession>
<feature type="compositionally biased region" description="Acidic residues" evidence="2">
    <location>
        <begin position="626"/>
        <end position="635"/>
    </location>
</feature>
<reference evidence="5 6" key="1">
    <citation type="submission" date="2021-03" db="EMBL/GenBank/DDBJ databases">
        <title>Novel species identification of genus Shewanella.</title>
        <authorList>
            <person name="Liu G."/>
            <person name="Zhang Q."/>
        </authorList>
    </citation>
    <scope>NUCLEOTIDE SEQUENCE [LARGE SCALE GENOMIC DNA]</scope>
    <source>
        <strain evidence="5 6">FJAT-53726</strain>
    </source>
</reference>
<evidence type="ECO:0000256" key="2">
    <source>
        <dbReference type="SAM" id="MobiDB-lite"/>
    </source>
</evidence>
<evidence type="ECO:0000313" key="5">
    <source>
        <dbReference type="EMBL" id="QSX28822.1"/>
    </source>
</evidence>
<dbReference type="RefSeq" id="WP_207324165.1">
    <property type="nucleotide sequence ID" value="NZ_CP071504.1"/>
</dbReference>
<evidence type="ECO:0000313" key="6">
    <source>
        <dbReference type="Proteomes" id="UP000663281"/>
    </source>
</evidence>
<name>A0A974XI40_9GAMM</name>
<proteinExistence type="predicted"/>
<keyword evidence="1" id="KW-0175">Coiled coil</keyword>
<feature type="compositionally biased region" description="Basic and acidic residues" evidence="2">
    <location>
        <begin position="539"/>
        <end position="549"/>
    </location>
</feature>
<keyword evidence="3" id="KW-0812">Transmembrane</keyword>
<keyword evidence="3" id="KW-0472">Membrane</keyword>
<feature type="compositionally biased region" description="Acidic residues" evidence="2">
    <location>
        <begin position="451"/>
        <end position="468"/>
    </location>
</feature>
<dbReference type="KEGG" id="scyp:JYB88_11125"/>
<dbReference type="InterPro" id="IPR020012">
    <property type="entry name" value="LysM_FimV"/>
</dbReference>
<sequence>MNFRTSYLGGLVAAVFITLAAPQFPAVQAAEPLKITGPDGQTRESQRQYGPTTTSDTFWSIAQKVRPDTDVTIYQVMAAIYDANPHAFATANYNSLEKGMILLIPSREAMLAIPKSLAKERAESQDKAWRSGTVTAKPEPAKPAVTEVVPEPEVKMPPKPVLPKQDDTVKQLSAKLEETQGQNLALTDELGRVKDQLEVRNNDVEGLQVKVEELNTRIATLEEALAAAREQNAALQTDNESLKQAQALAQIESTKAGDQWRSLVDSPLLLILGASIPAVLILALVWMFMRRRRGAQELRTEPKAMAEAAVAAPVAAAVATSQQDAKDEMAVHLDEDADDSIDSLLDMSNVTVAPEPSEEAEVYVDTGADEEGQSLDDLWAEAMGEQDGEVSDEDLDALMAGLETTEDKPVKASEAEPEVEAEEDLDALLADMEIPADDNIEQDTRDSIAAELDEELGEGPDVGEEDLDALLAGFDAPAEPEQDAEQEDLSAEIAAELEEELGSQDMEDDLDALLAEFNLPPETDEPVKGPKALSQEELDQLKREMTKADEPEEVESADFDLDSLIEDSLAESEPTLDEVETKEDKNAPLEFTLDKEDRPKANKERDSGFFNDLKAGKPGAKTLEWDSPDEAEEPSEDPKAISAKDISDDDLLAAFAEQEEEGFSLEDDDLSMDEALAALTATEKKKKPARKVEEEELSSFQKENGFIDIDRLLNEASESEAELEPYPALDVDMDLGEMDSLLGNTSMIDVDDEENSVNAKLDLARAYIEIDDKDSARALLREVEIDGNARQKDEAAALLAEID</sequence>
<keyword evidence="4" id="KW-0732">Signal</keyword>
<dbReference type="Gene3D" id="6.10.140.920">
    <property type="match status" value="1"/>
</dbReference>
<keyword evidence="6" id="KW-1185">Reference proteome</keyword>
<organism evidence="5 6">
    <name type="scientific">Shewanella cyperi</name>
    <dbReference type="NCBI Taxonomy" id="2814292"/>
    <lineage>
        <taxon>Bacteria</taxon>
        <taxon>Pseudomonadati</taxon>
        <taxon>Pseudomonadota</taxon>
        <taxon>Gammaproteobacteria</taxon>
        <taxon>Alteromonadales</taxon>
        <taxon>Shewanellaceae</taxon>
        <taxon>Shewanella</taxon>
    </lineage>
</organism>
<dbReference type="NCBIfam" id="TIGR03505">
    <property type="entry name" value="FimV_core"/>
    <property type="match status" value="1"/>
</dbReference>
<feature type="region of interest" description="Disordered" evidence="2">
    <location>
        <begin position="124"/>
        <end position="145"/>
    </location>
</feature>
<gene>
    <name evidence="5" type="ORF">JYB88_11125</name>
</gene>
<feature type="coiled-coil region" evidence="1">
    <location>
        <begin position="169"/>
        <end position="245"/>
    </location>
</feature>
<feature type="compositionally biased region" description="Basic and acidic residues" evidence="2">
    <location>
        <begin position="582"/>
        <end position="607"/>
    </location>
</feature>
<dbReference type="AlphaFoldDB" id="A0A974XI40"/>
<dbReference type="Proteomes" id="UP000663281">
    <property type="component" value="Chromosome"/>
</dbReference>
<feature type="chain" id="PRO_5037999351" description="Pilus assembly protein FimV" evidence="4">
    <location>
        <begin position="21"/>
        <end position="803"/>
    </location>
</feature>
<feature type="region of interest" description="Disordered" evidence="2">
    <location>
        <begin position="403"/>
        <end position="646"/>
    </location>
</feature>
<dbReference type="NCBIfam" id="TIGR03504">
    <property type="entry name" value="FimV_Cterm"/>
    <property type="match status" value="1"/>
</dbReference>
<evidence type="ECO:0008006" key="7">
    <source>
        <dbReference type="Google" id="ProtNLM"/>
    </source>
</evidence>
<feature type="signal peptide" evidence="4">
    <location>
        <begin position="1"/>
        <end position="20"/>
    </location>
</feature>
<feature type="compositionally biased region" description="Acidic residues" evidence="2">
    <location>
        <begin position="415"/>
        <end position="426"/>
    </location>
</feature>
<feature type="compositionally biased region" description="Basic and acidic residues" evidence="2">
    <location>
        <begin position="405"/>
        <end position="414"/>
    </location>
</feature>
<feature type="region of interest" description="Disordered" evidence="2">
    <location>
        <begin position="35"/>
        <end position="54"/>
    </location>
</feature>
<feature type="compositionally biased region" description="Acidic residues" evidence="2">
    <location>
        <begin position="550"/>
        <end position="581"/>
    </location>
</feature>
<dbReference type="Gene3D" id="1.20.58.2200">
    <property type="match status" value="1"/>
</dbReference>
<keyword evidence="3" id="KW-1133">Transmembrane helix</keyword>
<feature type="compositionally biased region" description="Acidic residues" evidence="2">
    <location>
        <begin position="478"/>
        <end position="511"/>
    </location>
</feature>